<protein>
    <submittedName>
        <fullName evidence="3">FAD-binding domain-containing protein</fullName>
    </submittedName>
</protein>
<gene>
    <name evidence="3" type="ORF">dnm_031580</name>
</gene>
<dbReference type="PANTHER" id="PTHR11748">
    <property type="entry name" value="D-LACTATE DEHYDROGENASE"/>
    <property type="match status" value="1"/>
</dbReference>
<dbReference type="InterPro" id="IPR006094">
    <property type="entry name" value="Oxid_FAD_bind_N"/>
</dbReference>
<keyword evidence="1" id="KW-0274">FAD</keyword>
<sequence length="539" mass="60751">MAISKENYNVLSDIVGPEYISDDPVICEGYRSGPGGYENGLGYERVMTKIPGCVIMPSCTEEVQKIVKLCYRHNIPYVPYSTGFYGPRSHPHVEDALLIDLKRMNDFILDEKHFYVEVGPGMVYSPIQEECMSHGAYVVIGGGGAQASAIANLIGDGWSPLSHRIGLPHRRILGTEVVMPDGEILRMGSLAQGGDDAFWGESPGPDLRGLLRGYTGLRGCLGIVTRMAIKTLPFQPERLEPTGITPNTALALPEKRVKWINFVVPSKEAQVKAMKEIGHAEIGGAVTKVPLFWRAIAKSTCKEDFWDIWGKENEETVANFHIVRVLLIGFTSEEQMEYDERVLMDIMEEVGGVARRTKPSDESWIKNADSAGMWLMCGGYVSVDYVIETMSQAPEHGPVYADLKKKYTPPLMPDYGDPGWFQSFEMGHQGYSEFLVYWDLDDDTNAVDQFYVDTSKMNIENRFYTSLLGPHQPLYLTGPKYGPNYHEYLLKVKDEFDPKWMSHPPVPLSHDIFVDRAPWMENMKDWESPEDLEKRGYKS</sequence>
<dbReference type="SUPFAM" id="SSF56176">
    <property type="entry name" value="FAD-binding/transporter-associated domain-like"/>
    <property type="match status" value="1"/>
</dbReference>
<dbReference type="EMBL" id="CP061800">
    <property type="protein sequence ID" value="QTA87130.1"/>
    <property type="molecule type" value="Genomic_DNA"/>
</dbReference>
<dbReference type="InterPro" id="IPR016166">
    <property type="entry name" value="FAD-bd_PCMH"/>
</dbReference>
<evidence type="ECO:0000259" key="2">
    <source>
        <dbReference type="PROSITE" id="PS51387"/>
    </source>
</evidence>
<dbReference type="InterPro" id="IPR016169">
    <property type="entry name" value="FAD-bd_PCMH_sub2"/>
</dbReference>
<accession>A0A975BL64</accession>
<evidence type="ECO:0000313" key="4">
    <source>
        <dbReference type="Proteomes" id="UP000663722"/>
    </source>
</evidence>
<dbReference type="RefSeq" id="WP_207682460.1">
    <property type="nucleotide sequence ID" value="NZ_CP061800.1"/>
</dbReference>
<organism evidence="3 4">
    <name type="scientific">Desulfonema magnum</name>
    <dbReference type="NCBI Taxonomy" id="45655"/>
    <lineage>
        <taxon>Bacteria</taxon>
        <taxon>Pseudomonadati</taxon>
        <taxon>Thermodesulfobacteriota</taxon>
        <taxon>Desulfobacteria</taxon>
        <taxon>Desulfobacterales</taxon>
        <taxon>Desulfococcaceae</taxon>
        <taxon>Desulfonema</taxon>
    </lineage>
</organism>
<dbReference type="Pfam" id="PF01565">
    <property type="entry name" value="FAD_binding_4"/>
    <property type="match status" value="1"/>
</dbReference>
<evidence type="ECO:0000256" key="1">
    <source>
        <dbReference type="ARBA" id="ARBA00022827"/>
    </source>
</evidence>
<name>A0A975BL64_9BACT</name>
<dbReference type="GO" id="GO:0008720">
    <property type="term" value="F:D-lactate dehydrogenase (NAD+) activity"/>
    <property type="evidence" value="ECO:0007669"/>
    <property type="project" value="TreeGrafter"/>
</dbReference>
<evidence type="ECO:0000313" key="3">
    <source>
        <dbReference type="EMBL" id="QTA87130.1"/>
    </source>
</evidence>
<dbReference type="PANTHER" id="PTHR11748:SF118">
    <property type="entry name" value="ALKYLDIHYDROXYACETONEPHOSPHATE SYNTHASE (PRECURSOR)"/>
    <property type="match status" value="1"/>
</dbReference>
<dbReference type="Gene3D" id="3.30.43.10">
    <property type="entry name" value="Uridine Diphospho-n-acetylenolpyruvylglucosamine Reductase, domain 2"/>
    <property type="match status" value="1"/>
</dbReference>
<dbReference type="InterPro" id="IPR036318">
    <property type="entry name" value="FAD-bd_PCMH-like_sf"/>
</dbReference>
<reference evidence="3" key="1">
    <citation type="journal article" date="2021" name="Microb. Physiol.">
        <title>Proteogenomic Insights into the Physiology of Marine, Sulfate-Reducing, Filamentous Desulfonema limicola and Desulfonema magnum.</title>
        <authorList>
            <person name="Schnaars V."/>
            <person name="Wohlbrand L."/>
            <person name="Scheve S."/>
            <person name="Hinrichs C."/>
            <person name="Reinhardt R."/>
            <person name="Rabus R."/>
        </authorList>
    </citation>
    <scope>NUCLEOTIDE SEQUENCE</scope>
    <source>
        <strain evidence="3">4be13</strain>
    </source>
</reference>
<dbReference type="InterPro" id="IPR016167">
    <property type="entry name" value="FAD-bd_PCMH_sub1"/>
</dbReference>
<feature type="domain" description="FAD-binding PCMH-type" evidence="2">
    <location>
        <begin position="47"/>
        <end position="234"/>
    </location>
</feature>
<dbReference type="GO" id="GO:0004458">
    <property type="term" value="F:D-lactate dehydrogenase (cytochrome) activity"/>
    <property type="evidence" value="ECO:0007669"/>
    <property type="project" value="TreeGrafter"/>
</dbReference>
<keyword evidence="4" id="KW-1185">Reference proteome</keyword>
<dbReference type="KEGG" id="dmm:dnm_031580"/>
<keyword evidence="1" id="KW-0285">Flavoprotein</keyword>
<dbReference type="PROSITE" id="PS51387">
    <property type="entry name" value="FAD_PCMH"/>
    <property type="match status" value="1"/>
</dbReference>
<proteinExistence type="predicted"/>
<dbReference type="Gene3D" id="3.30.465.10">
    <property type="match status" value="1"/>
</dbReference>
<dbReference type="GO" id="GO:0071949">
    <property type="term" value="F:FAD binding"/>
    <property type="evidence" value="ECO:0007669"/>
    <property type="project" value="InterPro"/>
</dbReference>
<dbReference type="AlphaFoldDB" id="A0A975BL64"/>
<dbReference type="GO" id="GO:1903457">
    <property type="term" value="P:lactate catabolic process"/>
    <property type="evidence" value="ECO:0007669"/>
    <property type="project" value="TreeGrafter"/>
</dbReference>
<dbReference type="Proteomes" id="UP000663722">
    <property type="component" value="Chromosome"/>
</dbReference>